<evidence type="ECO:0000313" key="21">
    <source>
        <dbReference type="EMBL" id="KAI8576088.1"/>
    </source>
</evidence>
<evidence type="ECO:0000256" key="6">
    <source>
        <dbReference type="ARBA" id="ARBA00022490"/>
    </source>
</evidence>
<keyword evidence="9" id="KW-0479">Metal-binding</keyword>
<evidence type="ECO:0000256" key="2">
    <source>
        <dbReference type="ARBA" id="ARBA00004322"/>
    </source>
</evidence>
<dbReference type="RefSeq" id="XP_051441092.1">
    <property type="nucleotide sequence ID" value="XM_051591834.1"/>
</dbReference>
<dbReference type="CDD" id="cd16450">
    <property type="entry name" value="mRING-C3HGC3_RFWD3"/>
    <property type="match status" value="1"/>
</dbReference>
<dbReference type="InterPro" id="IPR037381">
    <property type="entry name" value="RFWD3"/>
</dbReference>
<evidence type="ECO:0000313" key="22">
    <source>
        <dbReference type="Proteomes" id="UP001206595"/>
    </source>
</evidence>
<accession>A0AAD5E1Y4</accession>
<evidence type="ECO:0000256" key="4">
    <source>
        <dbReference type="ARBA" id="ARBA00004906"/>
    </source>
</evidence>
<dbReference type="EC" id="2.3.2.27" evidence="5"/>
<gene>
    <name evidence="21" type="ORF">K450DRAFT_258396</name>
</gene>
<evidence type="ECO:0000256" key="8">
    <source>
        <dbReference type="ARBA" id="ARBA00022679"/>
    </source>
</evidence>
<evidence type="ECO:0000256" key="3">
    <source>
        <dbReference type="ARBA" id="ARBA00004496"/>
    </source>
</evidence>
<dbReference type="InterPro" id="IPR013083">
    <property type="entry name" value="Znf_RING/FYVE/PHD"/>
</dbReference>
<evidence type="ECO:0000256" key="13">
    <source>
        <dbReference type="ARBA" id="ARBA00022786"/>
    </source>
</evidence>
<evidence type="ECO:0000259" key="20">
    <source>
        <dbReference type="PROSITE" id="PS50089"/>
    </source>
</evidence>
<feature type="domain" description="RING-type" evidence="20">
    <location>
        <begin position="87"/>
        <end position="135"/>
    </location>
</feature>
<dbReference type="InterPro" id="IPR001680">
    <property type="entry name" value="WD40_rpt"/>
</dbReference>
<dbReference type="InterPro" id="IPR015943">
    <property type="entry name" value="WD40/YVTN_repeat-like_dom_sf"/>
</dbReference>
<dbReference type="SMART" id="SM00184">
    <property type="entry name" value="RING"/>
    <property type="match status" value="1"/>
</dbReference>
<dbReference type="PANTHER" id="PTHR16047">
    <property type="entry name" value="RFWD3 PROTEIN"/>
    <property type="match status" value="1"/>
</dbReference>
<evidence type="ECO:0000256" key="5">
    <source>
        <dbReference type="ARBA" id="ARBA00012483"/>
    </source>
</evidence>
<dbReference type="SMART" id="SM00320">
    <property type="entry name" value="WD40"/>
    <property type="match status" value="3"/>
</dbReference>
<dbReference type="Pfam" id="PF13445">
    <property type="entry name" value="zf-RING_UBOX"/>
    <property type="match status" value="1"/>
</dbReference>
<feature type="region of interest" description="Disordered" evidence="19">
    <location>
        <begin position="1"/>
        <end position="80"/>
    </location>
</feature>
<name>A0AAD5E1Y4_UMBRA</name>
<dbReference type="EMBL" id="MU620962">
    <property type="protein sequence ID" value="KAI8576088.1"/>
    <property type="molecule type" value="Genomic_DNA"/>
</dbReference>
<dbReference type="SUPFAM" id="SSF50978">
    <property type="entry name" value="WD40 repeat-like"/>
    <property type="match status" value="1"/>
</dbReference>
<evidence type="ECO:0000256" key="10">
    <source>
        <dbReference type="ARBA" id="ARBA00022737"/>
    </source>
</evidence>
<dbReference type="PROSITE" id="PS50089">
    <property type="entry name" value="ZF_RING_2"/>
    <property type="match status" value="1"/>
</dbReference>
<dbReference type="Gene3D" id="3.30.40.10">
    <property type="entry name" value="Zinc/RING finger domain, C3HC4 (zinc finger)"/>
    <property type="match status" value="1"/>
</dbReference>
<evidence type="ECO:0000256" key="18">
    <source>
        <dbReference type="SAM" id="Coils"/>
    </source>
</evidence>
<dbReference type="GO" id="GO:0008270">
    <property type="term" value="F:zinc ion binding"/>
    <property type="evidence" value="ECO:0007669"/>
    <property type="project" value="UniProtKB-KW"/>
</dbReference>
<dbReference type="InterPro" id="IPR056527">
    <property type="entry name" value="WD40_RFWD3"/>
</dbReference>
<organism evidence="21 22">
    <name type="scientific">Umbelopsis ramanniana AG</name>
    <dbReference type="NCBI Taxonomy" id="1314678"/>
    <lineage>
        <taxon>Eukaryota</taxon>
        <taxon>Fungi</taxon>
        <taxon>Fungi incertae sedis</taxon>
        <taxon>Mucoromycota</taxon>
        <taxon>Mucoromycotina</taxon>
        <taxon>Umbelopsidomycetes</taxon>
        <taxon>Umbelopsidales</taxon>
        <taxon>Umbelopsidaceae</taxon>
        <taxon>Umbelopsis</taxon>
    </lineage>
</organism>
<feature type="coiled-coil region" evidence="18">
    <location>
        <begin position="159"/>
        <end position="186"/>
    </location>
</feature>
<comment type="subcellular location">
    <subcellularLocation>
        <location evidence="3">Cytoplasm</location>
    </subcellularLocation>
    <subcellularLocation>
        <location evidence="2">Nucleus</location>
        <location evidence="2">PML body</location>
    </subcellularLocation>
</comment>
<dbReference type="SUPFAM" id="SSF57850">
    <property type="entry name" value="RING/U-box"/>
    <property type="match status" value="1"/>
</dbReference>
<comment type="catalytic activity">
    <reaction evidence="1">
        <text>S-ubiquitinyl-[E2 ubiquitin-conjugating enzyme]-L-cysteine + [acceptor protein]-L-lysine = [E2 ubiquitin-conjugating enzyme]-L-cysteine + N(6)-ubiquitinyl-[acceptor protein]-L-lysine.</text>
        <dbReference type="EC" id="2.3.2.27"/>
    </reaction>
</comment>
<reference evidence="21" key="2">
    <citation type="journal article" date="2022" name="Proc. Natl. Acad. Sci. U.S.A.">
        <title>Diploid-dominant life cycles characterize the early evolution of Fungi.</title>
        <authorList>
            <person name="Amses K.R."/>
            <person name="Simmons D.R."/>
            <person name="Longcore J.E."/>
            <person name="Mondo S.J."/>
            <person name="Seto K."/>
            <person name="Jeronimo G.H."/>
            <person name="Bonds A.E."/>
            <person name="Quandt C.A."/>
            <person name="Davis W.J."/>
            <person name="Chang Y."/>
            <person name="Federici B.A."/>
            <person name="Kuo A."/>
            <person name="LaButti K."/>
            <person name="Pangilinan J."/>
            <person name="Andreopoulos W."/>
            <person name="Tritt A."/>
            <person name="Riley R."/>
            <person name="Hundley H."/>
            <person name="Johnson J."/>
            <person name="Lipzen A."/>
            <person name="Barry K."/>
            <person name="Lang B.F."/>
            <person name="Cuomo C.A."/>
            <person name="Buchler N.E."/>
            <person name="Grigoriev I.V."/>
            <person name="Spatafora J.W."/>
            <person name="Stajich J.E."/>
            <person name="James T.Y."/>
        </authorList>
    </citation>
    <scope>NUCLEOTIDE SEQUENCE</scope>
    <source>
        <strain evidence="21">AG</strain>
    </source>
</reference>
<evidence type="ECO:0000256" key="17">
    <source>
        <dbReference type="PROSITE-ProRule" id="PRU00175"/>
    </source>
</evidence>
<dbReference type="GO" id="GO:0005634">
    <property type="term" value="C:nucleus"/>
    <property type="evidence" value="ECO:0007669"/>
    <property type="project" value="InterPro"/>
</dbReference>
<dbReference type="PANTHER" id="PTHR16047:SF7">
    <property type="entry name" value="E3 UBIQUITIN-PROTEIN LIGASE RFWD3"/>
    <property type="match status" value="1"/>
</dbReference>
<dbReference type="InterPro" id="IPR001841">
    <property type="entry name" value="Znf_RING"/>
</dbReference>
<keyword evidence="6" id="KW-0963">Cytoplasm</keyword>
<protein>
    <recommendedName>
        <fullName evidence="5">RING-type E3 ubiquitin transferase</fullName>
        <ecNumber evidence="5">2.3.2.27</ecNumber>
    </recommendedName>
</protein>
<evidence type="ECO:0000256" key="12">
    <source>
        <dbReference type="ARBA" id="ARBA00022771"/>
    </source>
</evidence>
<evidence type="ECO:0000256" key="14">
    <source>
        <dbReference type="ARBA" id="ARBA00022833"/>
    </source>
</evidence>
<sequence length="550" mass="61784">MDEYENPHLMSTTESGTTSISTIIDISRESNASSEPLIQAATDPPHISRPDRELDADFQSTSNLKVKRKREPSVQEPDSQDDLVCQCPICFEKWGNTGSHRLISMKCGHLFGQSCIEKWIARARKDTKAKCPQCNANISKRDIRPIWAKQIISVDSCKIEQMKTDFEALRQRHQEQEIELSKLRLAYQMCRTELMRKDAEIKRFQLLVGNNTAAVDIGVRATASLIHGLEFDKKLKFHETANICRVMAFNPGYNMIVASKSTPAGVHGVQKISLVDNLNLETVVNHSRAIRDIQCSPSGLCLTTALDSTAKITSLKDNCVVQSYNLTAPGWCCSWDEVDENRLYCGLIDDSVMVFDVRNTREHIYHLKNHELTKKKPIHSIVHMGGPKNSILCANLDCLYQWDLSGDAPVCSVIEVDSQGYHPYSVSYDKASATILASFRSQTSTKHIHGSLAENILEVQNVFHNPQKQTALARTWHFSKPRVAQSNDSATEYVICAGDEVEKSLCLWDDVSTRRCIDIGSNVMDVKTSVINNEVYLATLTGNEMHLYRS</sequence>
<dbReference type="InterPro" id="IPR027370">
    <property type="entry name" value="Znf-RING_euk"/>
</dbReference>
<dbReference type="GO" id="GO:0016567">
    <property type="term" value="P:protein ubiquitination"/>
    <property type="evidence" value="ECO:0007669"/>
    <property type="project" value="InterPro"/>
</dbReference>
<evidence type="ECO:0000256" key="15">
    <source>
        <dbReference type="ARBA" id="ARBA00023204"/>
    </source>
</evidence>
<comment type="pathway">
    <text evidence="4">Protein modification; protein ubiquitination.</text>
</comment>
<keyword evidence="7" id="KW-0853">WD repeat</keyword>
<comment type="caution">
    <text evidence="21">The sequence shown here is derived from an EMBL/GenBank/DDBJ whole genome shotgun (WGS) entry which is preliminary data.</text>
</comment>
<evidence type="ECO:0000256" key="9">
    <source>
        <dbReference type="ARBA" id="ARBA00022723"/>
    </source>
</evidence>
<evidence type="ECO:0000256" key="7">
    <source>
        <dbReference type="ARBA" id="ARBA00022574"/>
    </source>
</evidence>
<keyword evidence="12 17" id="KW-0863">Zinc-finger</keyword>
<evidence type="ECO:0000256" key="1">
    <source>
        <dbReference type="ARBA" id="ARBA00000900"/>
    </source>
</evidence>
<dbReference type="GO" id="GO:0036297">
    <property type="term" value="P:interstrand cross-link repair"/>
    <property type="evidence" value="ECO:0007669"/>
    <property type="project" value="InterPro"/>
</dbReference>
<evidence type="ECO:0000256" key="19">
    <source>
        <dbReference type="SAM" id="MobiDB-lite"/>
    </source>
</evidence>
<evidence type="ECO:0000256" key="16">
    <source>
        <dbReference type="ARBA" id="ARBA00023242"/>
    </source>
</evidence>
<dbReference type="GeneID" id="75917177"/>
<dbReference type="Gene3D" id="2.130.10.10">
    <property type="entry name" value="YVTN repeat-like/Quinoprotein amine dehydrogenase"/>
    <property type="match status" value="1"/>
</dbReference>
<dbReference type="GO" id="GO:0061630">
    <property type="term" value="F:ubiquitin protein ligase activity"/>
    <property type="evidence" value="ECO:0007669"/>
    <property type="project" value="UniProtKB-EC"/>
</dbReference>
<keyword evidence="11" id="KW-0227">DNA damage</keyword>
<reference evidence="21" key="1">
    <citation type="submission" date="2021-06" db="EMBL/GenBank/DDBJ databases">
        <authorList>
            <consortium name="DOE Joint Genome Institute"/>
            <person name="Mondo S.J."/>
            <person name="Amses K.R."/>
            <person name="Simmons D.R."/>
            <person name="Longcore J.E."/>
            <person name="Seto K."/>
            <person name="Alves G.H."/>
            <person name="Bonds A.E."/>
            <person name="Quandt C.A."/>
            <person name="Davis W.J."/>
            <person name="Chang Y."/>
            <person name="Letcher P.M."/>
            <person name="Powell M.J."/>
            <person name="Kuo A."/>
            <person name="Labutti K."/>
            <person name="Pangilinan J."/>
            <person name="Andreopoulos W."/>
            <person name="Tritt A."/>
            <person name="Riley R."/>
            <person name="Hundley H."/>
            <person name="Johnson J."/>
            <person name="Lipzen A."/>
            <person name="Barry K."/>
            <person name="Berbee M.L."/>
            <person name="Buchler N.E."/>
            <person name="Grigoriev I.V."/>
            <person name="Spatafora J.W."/>
            <person name="Stajich J.E."/>
            <person name="James T.Y."/>
        </authorList>
    </citation>
    <scope>NUCLEOTIDE SEQUENCE</scope>
    <source>
        <strain evidence="21">AG</strain>
    </source>
</reference>
<keyword evidence="10" id="KW-0677">Repeat</keyword>
<keyword evidence="13" id="KW-0833">Ubl conjugation pathway</keyword>
<proteinExistence type="predicted"/>
<keyword evidence="15" id="KW-0234">DNA repair</keyword>
<keyword evidence="8" id="KW-0808">Transferase</keyword>
<feature type="compositionally biased region" description="Basic and acidic residues" evidence="19">
    <location>
        <begin position="46"/>
        <end position="55"/>
    </location>
</feature>
<keyword evidence="18" id="KW-0175">Coiled coil</keyword>
<dbReference type="Proteomes" id="UP001206595">
    <property type="component" value="Unassembled WGS sequence"/>
</dbReference>
<dbReference type="Pfam" id="PF23419">
    <property type="entry name" value="WD40_RFWD3"/>
    <property type="match status" value="1"/>
</dbReference>
<keyword evidence="16" id="KW-0539">Nucleus</keyword>
<dbReference type="AlphaFoldDB" id="A0AAD5E1Y4"/>
<dbReference type="InterPro" id="IPR036322">
    <property type="entry name" value="WD40_repeat_dom_sf"/>
</dbReference>
<evidence type="ECO:0000256" key="11">
    <source>
        <dbReference type="ARBA" id="ARBA00022763"/>
    </source>
</evidence>
<keyword evidence="22" id="KW-1185">Reference proteome</keyword>
<keyword evidence="14" id="KW-0862">Zinc</keyword>
<dbReference type="GO" id="GO:0005737">
    <property type="term" value="C:cytoplasm"/>
    <property type="evidence" value="ECO:0007669"/>
    <property type="project" value="UniProtKB-SubCell"/>
</dbReference>
<feature type="compositionally biased region" description="Low complexity" evidence="19">
    <location>
        <begin position="11"/>
        <end position="25"/>
    </location>
</feature>